<reference evidence="16 17" key="1">
    <citation type="submission" date="2019-02" db="EMBL/GenBank/DDBJ databases">
        <authorList>
            <person name="Manzano-Marin A."/>
            <person name="Manzano-Marin A."/>
        </authorList>
    </citation>
    <scope>NUCLEOTIDE SEQUENCE [LARGE SCALE GENOMIC DNA]</scope>
    <source>
        <strain evidence="16 17">ErCicurtihirsuta</strain>
    </source>
</reference>
<evidence type="ECO:0000256" key="11">
    <source>
        <dbReference type="ARBA" id="ARBA00023146"/>
    </source>
</evidence>
<keyword evidence="9 13" id="KW-0460">Magnesium</keyword>
<dbReference type="AlphaFoldDB" id="A0A451CZA4"/>
<evidence type="ECO:0000256" key="12">
    <source>
        <dbReference type="ARBA" id="ARBA00048573"/>
    </source>
</evidence>
<feature type="binding site" evidence="13">
    <location>
        <position position="422"/>
    </location>
    <ligand>
        <name>Mg(2+)</name>
        <dbReference type="ChEBI" id="CHEBI:18420"/>
        <label>2</label>
    </ligand>
</feature>
<evidence type="ECO:0000256" key="6">
    <source>
        <dbReference type="ARBA" id="ARBA00022723"/>
    </source>
</evidence>
<dbReference type="InterPro" id="IPR012340">
    <property type="entry name" value="NA-bd_OB-fold"/>
</dbReference>
<evidence type="ECO:0000256" key="13">
    <source>
        <dbReference type="HAMAP-Rule" id="MF_00252"/>
    </source>
</evidence>
<comment type="subcellular location">
    <subcellularLocation>
        <location evidence="1 13">Cytoplasm</location>
    </subcellularLocation>
</comment>
<dbReference type="InterPro" id="IPR006195">
    <property type="entry name" value="aa-tRNA-synth_II"/>
</dbReference>
<feature type="domain" description="Aminoacyl-transfer RNA synthetases class-II family profile" evidence="15">
    <location>
        <begin position="184"/>
        <end position="504"/>
    </location>
</feature>
<evidence type="ECO:0000256" key="3">
    <source>
        <dbReference type="ARBA" id="ARBA00011738"/>
    </source>
</evidence>
<dbReference type="CDD" id="cd04322">
    <property type="entry name" value="LysRS_N"/>
    <property type="match status" value="1"/>
</dbReference>
<dbReference type="SUPFAM" id="SSF55681">
    <property type="entry name" value="Class II aaRS and biotin synthetases"/>
    <property type="match status" value="1"/>
</dbReference>
<dbReference type="InterPro" id="IPR045864">
    <property type="entry name" value="aa-tRNA-synth_II/BPL/LPL"/>
</dbReference>
<feature type="binding site" evidence="13">
    <location>
        <position position="415"/>
    </location>
    <ligand>
        <name>Mg(2+)</name>
        <dbReference type="ChEBI" id="CHEBI:18420"/>
        <label>1</label>
    </ligand>
</feature>
<dbReference type="FunFam" id="2.40.50.140:FF:000024">
    <property type="entry name" value="Lysine--tRNA ligase"/>
    <property type="match status" value="1"/>
</dbReference>
<sequence>MSNQKPLISQVKPNLSEDTKLRRTKLLSLKKTGIAFPNNFRRLHTSEELHAVFDKKNKTEIALLDIIVTVAGRIMTRRIMGKTSFVTIQDSGGYIQLYLSREFLPNEFYEKQFKKWDLGDIIGAKGTLFKTQTGELSIYCSELNLLTKAIRPLPDKFHGLTDQEACYRQRYLDLITNPDTRNIFKIRSRLIEGIRKFMISHNFLEVETPMMQMKPGGATARPFTTHHNALNLDMYLRISPELYLKRLVVGGFDRIFEINRSFRNEGLSSRHNPEFTMLELYMAYSDYQDLMKLIENLFYTLSKDVLGKTTILYGKHTLYFDKPFHKITMKQAIIKYHPQINIVNLNNFNQTLEITRSLGIAINPTWGLGRLINEIFEKTIEENLIEPTFITEYPTEVSPLARRNDLNPEITDRFELFISGREIGNGFSELNDSEDQKERFLQQLYNKDMEENTTEIFYDEDYITALEYGLPPTAGLGIGIDRLVMLFTNRHTIRDVILFPLLRPDIK</sequence>
<comment type="catalytic activity">
    <reaction evidence="12 13 14">
        <text>tRNA(Lys) + L-lysine + ATP = L-lysyl-tRNA(Lys) + AMP + diphosphate</text>
        <dbReference type="Rhea" id="RHEA:20792"/>
        <dbReference type="Rhea" id="RHEA-COMP:9696"/>
        <dbReference type="Rhea" id="RHEA-COMP:9697"/>
        <dbReference type="ChEBI" id="CHEBI:30616"/>
        <dbReference type="ChEBI" id="CHEBI:32551"/>
        <dbReference type="ChEBI" id="CHEBI:33019"/>
        <dbReference type="ChEBI" id="CHEBI:78442"/>
        <dbReference type="ChEBI" id="CHEBI:78529"/>
        <dbReference type="ChEBI" id="CHEBI:456215"/>
        <dbReference type="EC" id="6.1.1.6"/>
    </reaction>
</comment>
<dbReference type="HAMAP" id="MF_00252">
    <property type="entry name" value="Lys_tRNA_synth_class2"/>
    <property type="match status" value="1"/>
</dbReference>
<dbReference type="GO" id="GO:0042803">
    <property type="term" value="F:protein homodimerization activity"/>
    <property type="evidence" value="ECO:0007669"/>
    <property type="project" value="UniProtKB-ARBA"/>
</dbReference>
<proteinExistence type="inferred from homology"/>
<keyword evidence="8 13" id="KW-0067">ATP-binding</keyword>
<keyword evidence="4 13" id="KW-0963">Cytoplasm</keyword>
<keyword evidence="10 13" id="KW-0648">Protein biosynthesis</keyword>
<dbReference type="OrthoDB" id="9802326at2"/>
<comment type="subunit">
    <text evidence="3 13">Homodimer.</text>
</comment>
<evidence type="ECO:0000256" key="4">
    <source>
        <dbReference type="ARBA" id="ARBA00022490"/>
    </source>
</evidence>
<dbReference type="EMBL" id="LR217698">
    <property type="protein sequence ID" value="VFP78763.1"/>
    <property type="molecule type" value="Genomic_DNA"/>
</dbReference>
<protein>
    <recommendedName>
        <fullName evidence="13">Lysine--tRNA ligase</fullName>
        <ecNumber evidence="13">6.1.1.6</ecNumber>
    </recommendedName>
    <alternativeName>
        <fullName evidence="13">Lysyl-tRNA synthetase</fullName>
        <shortName evidence="13">LysRS</shortName>
    </alternativeName>
</protein>
<evidence type="ECO:0000256" key="10">
    <source>
        <dbReference type="ARBA" id="ARBA00022917"/>
    </source>
</evidence>
<gene>
    <name evidence="13 16" type="primary">lysS</name>
    <name evidence="16" type="ORF">ERCICURT3053_393</name>
</gene>
<keyword evidence="6 13" id="KW-0479">Metal-binding</keyword>
<dbReference type="RefSeq" id="WP_157992065.1">
    <property type="nucleotide sequence ID" value="NZ_LR217698.1"/>
</dbReference>
<dbReference type="GO" id="GO:0005829">
    <property type="term" value="C:cytosol"/>
    <property type="evidence" value="ECO:0007669"/>
    <property type="project" value="UniProtKB-ARBA"/>
</dbReference>
<dbReference type="InterPro" id="IPR004364">
    <property type="entry name" value="Aa-tRNA-synt_II"/>
</dbReference>
<keyword evidence="5 13" id="KW-0436">Ligase</keyword>
<evidence type="ECO:0000256" key="8">
    <source>
        <dbReference type="ARBA" id="ARBA00022840"/>
    </source>
</evidence>
<dbReference type="Pfam" id="PF01336">
    <property type="entry name" value="tRNA_anti-codon"/>
    <property type="match status" value="1"/>
</dbReference>
<evidence type="ECO:0000313" key="16">
    <source>
        <dbReference type="EMBL" id="VFP78763.1"/>
    </source>
</evidence>
<organism evidence="16 17">
    <name type="scientific">Candidatus Erwinia haradaeae</name>
    <dbReference type="NCBI Taxonomy" id="1922217"/>
    <lineage>
        <taxon>Bacteria</taxon>
        <taxon>Pseudomonadati</taxon>
        <taxon>Pseudomonadota</taxon>
        <taxon>Gammaproteobacteria</taxon>
        <taxon>Enterobacterales</taxon>
        <taxon>Erwiniaceae</taxon>
        <taxon>Erwinia</taxon>
    </lineage>
</organism>
<comment type="similarity">
    <text evidence="2 13">Belongs to the class-II aminoacyl-tRNA synthetase family.</text>
</comment>
<dbReference type="GO" id="GO:0004824">
    <property type="term" value="F:lysine-tRNA ligase activity"/>
    <property type="evidence" value="ECO:0007669"/>
    <property type="project" value="UniProtKB-UniRule"/>
</dbReference>
<dbReference type="Pfam" id="PF00152">
    <property type="entry name" value="tRNA-synt_2"/>
    <property type="match status" value="1"/>
</dbReference>
<dbReference type="GO" id="GO:0000287">
    <property type="term" value="F:magnesium ion binding"/>
    <property type="evidence" value="ECO:0007669"/>
    <property type="project" value="UniProtKB-UniRule"/>
</dbReference>
<dbReference type="InterPro" id="IPR044136">
    <property type="entry name" value="Lys-tRNA-ligase_II_N"/>
</dbReference>
<dbReference type="NCBIfam" id="NF001756">
    <property type="entry name" value="PRK00484.1"/>
    <property type="match status" value="1"/>
</dbReference>
<dbReference type="EC" id="6.1.1.6" evidence="13"/>
<dbReference type="NCBIfam" id="TIGR00499">
    <property type="entry name" value="lysS_bact"/>
    <property type="match status" value="1"/>
</dbReference>
<evidence type="ECO:0000256" key="1">
    <source>
        <dbReference type="ARBA" id="ARBA00004496"/>
    </source>
</evidence>
<dbReference type="GO" id="GO:0005524">
    <property type="term" value="F:ATP binding"/>
    <property type="evidence" value="ECO:0007669"/>
    <property type="project" value="UniProtKB-UniRule"/>
</dbReference>
<dbReference type="PANTHER" id="PTHR42918">
    <property type="entry name" value="LYSYL-TRNA SYNTHETASE"/>
    <property type="match status" value="1"/>
</dbReference>
<dbReference type="PRINTS" id="PR00982">
    <property type="entry name" value="TRNASYNTHLYS"/>
</dbReference>
<accession>A0A451CZA4</accession>
<evidence type="ECO:0000256" key="9">
    <source>
        <dbReference type="ARBA" id="ARBA00022842"/>
    </source>
</evidence>
<evidence type="ECO:0000313" key="17">
    <source>
        <dbReference type="Proteomes" id="UP000294364"/>
    </source>
</evidence>
<dbReference type="Gene3D" id="2.40.50.140">
    <property type="entry name" value="Nucleic acid-binding proteins"/>
    <property type="match status" value="1"/>
</dbReference>
<dbReference type="CDD" id="cd00775">
    <property type="entry name" value="LysRS_core"/>
    <property type="match status" value="1"/>
</dbReference>
<dbReference type="InterPro" id="IPR002313">
    <property type="entry name" value="Lys-tRNA-ligase_II"/>
</dbReference>
<keyword evidence="11 13" id="KW-0030">Aminoacyl-tRNA synthetase</keyword>
<comment type="cofactor">
    <cofactor evidence="13 14">
        <name>Mg(2+)</name>
        <dbReference type="ChEBI" id="CHEBI:18420"/>
    </cofactor>
    <text evidence="13 14">Binds 3 Mg(2+) ions per subunit.</text>
</comment>
<dbReference type="PROSITE" id="PS50862">
    <property type="entry name" value="AA_TRNA_LIGASE_II"/>
    <property type="match status" value="1"/>
</dbReference>
<dbReference type="GO" id="GO:0006430">
    <property type="term" value="P:lysyl-tRNA aminoacylation"/>
    <property type="evidence" value="ECO:0007669"/>
    <property type="project" value="UniProtKB-UniRule"/>
</dbReference>
<dbReference type="Gene3D" id="3.30.930.10">
    <property type="entry name" value="Bira Bifunctional Protein, Domain 2"/>
    <property type="match status" value="1"/>
</dbReference>
<evidence type="ECO:0000256" key="2">
    <source>
        <dbReference type="ARBA" id="ARBA00008226"/>
    </source>
</evidence>
<feature type="binding site" evidence="13">
    <location>
        <position position="422"/>
    </location>
    <ligand>
        <name>Mg(2+)</name>
        <dbReference type="ChEBI" id="CHEBI:18420"/>
        <label>1</label>
    </ligand>
</feature>
<evidence type="ECO:0000256" key="14">
    <source>
        <dbReference type="RuleBase" id="RU000336"/>
    </source>
</evidence>
<dbReference type="PANTHER" id="PTHR42918:SF15">
    <property type="entry name" value="LYSINE--TRNA LIGASE, CHLOROPLASTIC_MITOCHONDRIAL"/>
    <property type="match status" value="1"/>
</dbReference>
<dbReference type="FunFam" id="3.30.930.10:FF:000001">
    <property type="entry name" value="Lysine--tRNA ligase"/>
    <property type="match status" value="1"/>
</dbReference>
<dbReference type="SUPFAM" id="SSF50249">
    <property type="entry name" value="Nucleic acid-binding proteins"/>
    <property type="match status" value="1"/>
</dbReference>
<evidence type="ECO:0000256" key="7">
    <source>
        <dbReference type="ARBA" id="ARBA00022741"/>
    </source>
</evidence>
<dbReference type="InterPro" id="IPR018149">
    <property type="entry name" value="Lys-tRNA-synth_II_C"/>
</dbReference>
<evidence type="ECO:0000259" key="15">
    <source>
        <dbReference type="PROSITE" id="PS50862"/>
    </source>
</evidence>
<dbReference type="Proteomes" id="UP000294364">
    <property type="component" value="Chromosome"/>
</dbReference>
<dbReference type="InterPro" id="IPR004365">
    <property type="entry name" value="NA-bd_OB_tRNA"/>
</dbReference>
<keyword evidence="7 13" id="KW-0547">Nucleotide-binding</keyword>
<evidence type="ECO:0000256" key="5">
    <source>
        <dbReference type="ARBA" id="ARBA00022598"/>
    </source>
</evidence>
<dbReference type="GO" id="GO:0000049">
    <property type="term" value="F:tRNA binding"/>
    <property type="evidence" value="ECO:0007669"/>
    <property type="project" value="TreeGrafter"/>
</dbReference>
<name>A0A451CZA4_9GAMM</name>